<reference evidence="1" key="1">
    <citation type="submission" date="2024-02" db="EMBL/GenBank/DDBJ databases">
        <title>Metagenome Assembled Genome of Zalaria obscura JY119.</title>
        <authorList>
            <person name="Vighnesh L."/>
            <person name="Jagadeeshwari U."/>
            <person name="Venkata Ramana C."/>
            <person name="Sasikala C."/>
        </authorList>
    </citation>
    <scope>NUCLEOTIDE SEQUENCE</scope>
    <source>
        <strain evidence="1">JY119</strain>
    </source>
</reference>
<accession>A0ACC3SBN2</accession>
<dbReference type="Proteomes" id="UP001320706">
    <property type="component" value="Unassembled WGS sequence"/>
</dbReference>
<proteinExistence type="predicted"/>
<evidence type="ECO:0000313" key="1">
    <source>
        <dbReference type="EMBL" id="KAK8204413.1"/>
    </source>
</evidence>
<protein>
    <submittedName>
        <fullName evidence="1">Uncharacterized protein</fullName>
    </submittedName>
</protein>
<name>A0ACC3SBN2_9PEZI</name>
<keyword evidence="2" id="KW-1185">Reference proteome</keyword>
<gene>
    <name evidence="1" type="ORF">M8818_005142</name>
</gene>
<comment type="caution">
    <text evidence="1">The sequence shown here is derived from an EMBL/GenBank/DDBJ whole genome shotgun (WGS) entry which is preliminary data.</text>
</comment>
<organism evidence="1 2">
    <name type="scientific">Zalaria obscura</name>
    <dbReference type="NCBI Taxonomy" id="2024903"/>
    <lineage>
        <taxon>Eukaryota</taxon>
        <taxon>Fungi</taxon>
        <taxon>Dikarya</taxon>
        <taxon>Ascomycota</taxon>
        <taxon>Pezizomycotina</taxon>
        <taxon>Dothideomycetes</taxon>
        <taxon>Dothideomycetidae</taxon>
        <taxon>Dothideales</taxon>
        <taxon>Zalariaceae</taxon>
        <taxon>Zalaria</taxon>
    </lineage>
</organism>
<dbReference type="EMBL" id="JAMKPW020000027">
    <property type="protein sequence ID" value="KAK8204413.1"/>
    <property type="molecule type" value="Genomic_DNA"/>
</dbReference>
<evidence type="ECO:0000313" key="2">
    <source>
        <dbReference type="Proteomes" id="UP001320706"/>
    </source>
</evidence>
<sequence>MPYTARRSELLDILGLVSPVLVLVVLGSVIRAVFFYGGDVLARVNCYYSRVFAGRVLRVASFINPGPDLLPRLLISEQSKVRSETQVNRVKYIPKSKLLE</sequence>